<dbReference type="PROSITE" id="PS51194">
    <property type="entry name" value="HELICASE_CTER"/>
    <property type="match status" value="1"/>
</dbReference>
<sequence length="1045" mass="115490">MLNPFIQYRPQDRGFLLCMPEAVGAAEWVRALRTLPGELQGRERLTPAKAQIFLPDATLVEMHAVPLRWQRAYPWLSSLALHPGNAGPTLRYWATALRLLQSLVVRGAILPQLDTKGQPWKARWGVSLTSPSDRAALRQLAEAMPPAALAFPENDTWAFTKTVALGDLDAFDIEDDLAMPPAADAVLTAFLEDGADFIMRFVAGGLRAGDDPRLGLIHRLRGHKRDRLPWDERLMVALSHQLPEFPTIGITERTLGEQLAQWSEGARPQWVRPSLRLEAPPVPAADQTVQDADRLAEEGWILKVGLETEAGTDLGVARLWEPSTEPEVLQARQTLLRGLARAVPFFPALERALSGQRPEDLVLRPTEAWSFLTRGAAQLKEAGFLVHIPGDLADFGGAKRLRAKVRLGARSVEEDEPLAQAGLDGSVSADWSLMLGDDALSVEDFAQMASLKHPLVAWKGKWVALDPETLKQISTVIQASRGAGFESMTKGEALAAALTGTARIPGVSEAIEVEVAGDFGAALDDLKVLPDKPITQPATFHGQLRPYQLRGLAWLEGLSRLGLGGILADDMGLGKTIQVLALLLHRQEQSPQHGPATLLVCPTSLLGNWERELAKFAPSVPVFVHHGNNRNRLPATFKPHTLVLTTYGVVRREEETFASRAWGMVVVDEAQAIKNAGSAQAKAIRKLRGSFRLALTGTPIENRLTELWAIMSAGLPGYLGSETQFKEHFATPIEKYRDPDAAAELRQRIGPFILRRLKSDKTIIQDLPEKQEMKVFTTLSREQAELYQYRVEKMDEELDAVSGIERRGRILALLTHLKQICNHPSQFLKAQGPYRGRSGKLDRLTEMLEEVVEAGERALVFTQFKEMGDRLQIHLQDALGFELPFLHGGTTREGRDELVRSFQEDPDSSPVLLLSLKAGGVGLNLTAATHVFHFDRWWNPAVEDQATDRTYRIGQTKNVQVHKLVTIGTLEEKIDALLESKRDLADRVVGTGEGWLTELDDDALRRLVALDPDAELLDPDEGNGEEPEAKSEPKPVRRKVKEVAP</sequence>
<feature type="region of interest" description="Disordered" evidence="2">
    <location>
        <begin position="1015"/>
        <end position="1045"/>
    </location>
</feature>
<dbReference type="Proteomes" id="UP001242010">
    <property type="component" value="Chromosome"/>
</dbReference>
<dbReference type="SMART" id="SM00490">
    <property type="entry name" value="HELICc"/>
    <property type="match status" value="1"/>
</dbReference>
<dbReference type="CDD" id="cd18012">
    <property type="entry name" value="DEXQc_arch_SWI2_SNF2"/>
    <property type="match status" value="1"/>
</dbReference>
<dbReference type="Pfam" id="PF12419">
    <property type="entry name" value="DUF3670"/>
    <property type="match status" value="1"/>
</dbReference>
<keyword evidence="1" id="KW-0378">Hydrolase</keyword>
<keyword evidence="6" id="KW-1185">Reference proteome</keyword>
<proteinExistence type="predicted"/>
<reference evidence="6" key="1">
    <citation type="journal article" date="2023" name="Int. J. Syst. Evol. Microbiol.">
        <title>Mesoterricola silvestris gen. nov., sp. nov., Mesoterricola sediminis sp. nov., Geothrix oryzae sp. nov., Geothrix edaphica sp. nov., Geothrix rubra sp. nov., and Geothrix limicola sp. nov., six novel members of Acidobacteriota isolated from soils.</title>
        <authorList>
            <person name="Itoh H."/>
            <person name="Sugisawa Y."/>
            <person name="Mise K."/>
            <person name="Xu Z."/>
            <person name="Kuniyasu M."/>
            <person name="Ushijima N."/>
            <person name="Kawano K."/>
            <person name="Kobayashi E."/>
            <person name="Shiratori Y."/>
            <person name="Masuda Y."/>
            <person name="Senoo K."/>
        </authorList>
    </citation>
    <scope>NUCLEOTIDE SEQUENCE [LARGE SCALE GENOMIC DNA]</scope>
    <source>
        <strain evidence="6">Red222</strain>
    </source>
</reference>
<dbReference type="PROSITE" id="PS51192">
    <property type="entry name" value="HELICASE_ATP_BIND_1"/>
    <property type="match status" value="1"/>
</dbReference>
<feature type="compositionally biased region" description="Acidic residues" evidence="2">
    <location>
        <begin position="1015"/>
        <end position="1026"/>
    </location>
</feature>
<evidence type="ECO:0000259" key="4">
    <source>
        <dbReference type="PROSITE" id="PS51194"/>
    </source>
</evidence>
<evidence type="ECO:0000256" key="1">
    <source>
        <dbReference type="ARBA" id="ARBA00022801"/>
    </source>
</evidence>
<dbReference type="Pfam" id="PF00176">
    <property type="entry name" value="SNF2-rel_dom"/>
    <property type="match status" value="1"/>
</dbReference>
<dbReference type="InterPro" id="IPR001650">
    <property type="entry name" value="Helicase_C-like"/>
</dbReference>
<evidence type="ECO:0000313" key="5">
    <source>
        <dbReference type="EMBL" id="BDU67999.1"/>
    </source>
</evidence>
<evidence type="ECO:0000256" key="2">
    <source>
        <dbReference type="SAM" id="MobiDB-lite"/>
    </source>
</evidence>
<feature type="domain" description="Helicase C-terminal" evidence="4">
    <location>
        <begin position="843"/>
        <end position="1000"/>
    </location>
</feature>
<dbReference type="CDD" id="cd18793">
    <property type="entry name" value="SF2_C_SNF"/>
    <property type="match status" value="1"/>
</dbReference>
<accession>A0ABM8DM58</accession>
<evidence type="ECO:0000313" key="6">
    <source>
        <dbReference type="Proteomes" id="UP001242010"/>
    </source>
</evidence>
<dbReference type="Gene3D" id="3.40.50.300">
    <property type="entry name" value="P-loop containing nucleotide triphosphate hydrolases"/>
    <property type="match status" value="1"/>
</dbReference>
<dbReference type="InterPro" id="IPR049730">
    <property type="entry name" value="SNF2/RAD54-like_C"/>
</dbReference>
<protein>
    <submittedName>
        <fullName evidence="5">Helicase</fullName>
    </submittedName>
</protein>
<feature type="domain" description="Helicase ATP-binding" evidence="3">
    <location>
        <begin position="556"/>
        <end position="717"/>
    </location>
</feature>
<gene>
    <name evidence="5" type="ORF">GETHOR_01000</name>
</gene>
<feature type="compositionally biased region" description="Basic and acidic residues" evidence="2">
    <location>
        <begin position="1027"/>
        <end position="1045"/>
    </location>
</feature>
<keyword evidence="5" id="KW-0547">Nucleotide-binding</keyword>
<dbReference type="EMBL" id="AP027079">
    <property type="protein sequence ID" value="BDU67999.1"/>
    <property type="molecule type" value="Genomic_DNA"/>
</dbReference>
<evidence type="ECO:0000259" key="3">
    <source>
        <dbReference type="PROSITE" id="PS51192"/>
    </source>
</evidence>
<name>A0ABM8DM58_9BACT</name>
<dbReference type="InterPro" id="IPR027417">
    <property type="entry name" value="P-loop_NTPase"/>
</dbReference>
<dbReference type="Pfam" id="PF00271">
    <property type="entry name" value="Helicase_C"/>
    <property type="match status" value="1"/>
</dbReference>
<dbReference type="RefSeq" id="WP_286354626.1">
    <property type="nucleotide sequence ID" value="NZ_AP027079.1"/>
</dbReference>
<keyword evidence="5" id="KW-0067">ATP-binding</keyword>
<dbReference type="InterPro" id="IPR022138">
    <property type="entry name" value="DUF3670"/>
</dbReference>
<dbReference type="InterPro" id="IPR014001">
    <property type="entry name" value="Helicase_ATP-bd"/>
</dbReference>
<dbReference type="GO" id="GO:0004386">
    <property type="term" value="F:helicase activity"/>
    <property type="evidence" value="ECO:0007669"/>
    <property type="project" value="UniProtKB-KW"/>
</dbReference>
<dbReference type="PANTHER" id="PTHR10799">
    <property type="entry name" value="SNF2/RAD54 HELICASE FAMILY"/>
    <property type="match status" value="1"/>
</dbReference>
<keyword evidence="5" id="KW-0347">Helicase</keyword>
<dbReference type="SUPFAM" id="SSF52540">
    <property type="entry name" value="P-loop containing nucleoside triphosphate hydrolases"/>
    <property type="match status" value="2"/>
</dbReference>
<dbReference type="SMART" id="SM00487">
    <property type="entry name" value="DEXDc"/>
    <property type="match status" value="1"/>
</dbReference>
<organism evidence="5 6">
    <name type="scientific">Geothrix oryzae</name>
    <dbReference type="NCBI Taxonomy" id="2927975"/>
    <lineage>
        <taxon>Bacteria</taxon>
        <taxon>Pseudomonadati</taxon>
        <taxon>Acidobacteriota</taxon>
        <taxon>Holophagae</taxon>
        <taxon>Holophagales</taxon>
        <taxon>Holophagaceae</taxon>
        <taxon>Geothrix</taxon>
    </lineage>
</organism>
<dbReference type="Gene3D" id="3.40.50.10810">
    <property type="entry name" value="Tandem AAA-ATPase domain"/>
    <property type="match status" value="1"/>
</dbReference>
<dbReference type="InterPro" id="IPR000330">
    <property type="entry name" value="SNF2_N"/>
</dbReference>
<dbReference type="InterPro" id="IPR038718">
    <property type="entry name" value="SNF2-like_sf"/>
</dbReference>